<keyword evidence="4" id="KW-1185">Reference proteome</keyword>
<reference evidence="3 4" key="1">
    <citation type="submission" date="2017-09" db="EMBL/GenBank/DDBJ databases">
        <authorList>
            <consortium name="International Durum Wheat Genome Sequencing Consortium (IDWGSC)"/>
            <person name="Milanesi L."/>
        </authorList>
    </citation>
    <scope>NUCLEOTIDE SEQUENCE [LARGE SCALE GENOMIC DNA]</scope>
    <source>
        <strain evidence="4">cv. Svevo</strain>
    </source>
</reference>
<dbReference type="Gramene" id="TRITD2Av1G281280.2">
    <property type="protein sequence ID" value="TRITD2Av1G281280.2"/>
    <property type="gene ID" value="TRITD2Av1G281280"/>
</dbReference>
<feature type="transmembrane region" description="Helical" evidence="1">
    <location>
        <begin position="111"/>
        <end position="132"/>
    </location>
</feature>
<dbReference type="PANTHER" id="PTHR31325">
    <property type="entry name" value="OS01G0798800 PROTEIN-RELATED"/>
    <property type="match status" value="1"/>
</dbReference>
<dbReference type="Pfam" id="PF04578">
    <property type="entry name" value="DUF594"/>
    <property type="match status" value="1"/>
</dbReference>
<accession>A0A9R1P7M4</accession>
<gene>
    <name evidence="3" type="ORF">TRITD_2Av1G281280</name>
</gene>
<evidence type="ECO:0000259" key="2">
    <source>
        <dbReference type="Pfam" id="PF13968"/>
    </source>
</evidence>
<feature type="transmembrane region" description="Helical" evidence="1">
    <location>
        <begin position="44"/>
        <end position="68"/>
    </location>
</feature>
<keyword evidence="1" id="KW-0472">Membrane</keyword>
<feature type="transmembrane region" description="Helical" evidence="1">
    <location>
        <begin position="405"/>
        <end position="421"/>
    </location>
</feature>
<feature type="transmembrane region" description="Helical" evidence="1">
    <location>
        <begin position="80"/>
        <end position="99"/>
    </location>
</feature>
<dbReference type="Proteomes" id="UP000324705">
    <property type="component" value="Chromosome 2A"/>
</dbReference>
<evidence type="ECO:0000313" key="4">
    <source>
        <dbReference type="Proteomes" id="UP000324705"/>
    </source>
</evidence>
<dbReference type="InterPro" id="IPR007658">
    <property type="entry name" value="DUF594"/>
</dbReference>
<organism evidence="3 4">
    <name type="scientific">Triticum turgidum subsp. durum</name>
    <name type="common">Durum wheat</name>
    <name type="synonym">Triticum durum</name>
    <dbReference type="NCBI Taxonomy" id="4567"/>
    <lineage>
        <taxon>Eukaryota</taxon>
        <taxon>Viridiplantae</taxon>
        <taxon>Streptophyta</taxon>
        <taxon>Embryophyta</taxon>
        <taxon>Tracheophyta</taxon>
        <taxon>Spermatophyta</taxon>
        <taxon>Magnoliopsida</taxon>
        <taxon>Liliopsida</taxon>
        <taxon>Poales</taxon>
        <taxon>Poaceae</taxon>
        <taxon>BOP clade</taxon>
        <taxon>Pooideae</taxon>
        <taxon>Triticodae</taxon>
        <taxon>Triticeae</taxon>
        <taxon>Triticinae</taxon>
        <taxon>Triticum</taxon>
    </lineage>
</organism>
<name>A0A9R1P7M4_TRITD</name>
<evidence type="ECO:0000313" key="3">
    <source>
        <dbReference type="EMBL" id="VAH38342.1"/>
    </source>
</evidence>
<feature type="domain" description="DUF4220" evidence="2">
    <location>
        <begin position="86"/>
        <end position="485"/>
    </location>
</feature>
<dbReference type="AlphaFoldDB" id="A0A9R1P7M4"/>
<keyword evidence="1" id="KW-0812">Transmembrane</keyword>
<dbReference type="Pfam" id="PF13968">
    <property type="entry name" value="DUF4220"/>
    <property type="match status" value="1"/>
</dbReference>
<sequence length="827" mass="96518">MNWPCRLRFPNRNEHKRARKMMGIQDIRDIVSSLFIMLNKETFVLFRIEFLVVLVTVLFLVMFIIDVFRRHIRNIFMKTMFSILDAISDSIVLYLLGAMQTAKFKNHLFPVWALVLVSFRYNVDFISGYGVHDRHGRRYMEWRNVVKLLGSAFLILWRGSRFTVPLWSLLALQILRSWYRFCEHGLALRSIWHGTSSEVISEYMRAGPHTRNWKPEDCNPENMEGYKYLVLGETKQGIRLKKPRYVLYIHTAQSVKQAERGFSSLVTLDKIWGCRRNLLHPDNKEGNDPKDLCLAFALSRLLRCRLEDVTLQEEIFCINRKLVKTKIIEEQDTNRAFRVMELQLSFVNDYFNTHYPMVFWSGYLSLFSNLLLSVVTFGVVCWLAVDIRKVYKPPKDDRAHVVHGLNVDMIITWVFMFFMLFKEIWEMVSYLVSDWTRLLLVCSYAQWKEEHTRDRRMEGTISSFFKSRITSKHWHGLIDQYVFLESYDDIPRCWNVMHQISTGMVPKKGDGAKLRSAISVPECIKPAILKKLRASLEKLNTSNNLHQPDNTNRNQEEPTIRSGILLPKVVRSLSQRKQYNWACFDLPTCSHVILVWHIATSLCEIKFARDHGVDLSKHGFLSSLSSYFTGCCSSKPYLVDVDVDEMTKEKKVNGKLPDKLKEMYVTANSLSRYCAYLLVSKPDLIPDSFYVPNMVLQETVTRARDDILKKCDSLQSRYDKLMEVAEKAIQDGDDILKEDVVRLGAKLGKELIDQESKEECWEILSEVWAELLVHIAPTWNAEAHKQCLESGGEFITYIWALLWHCGIEKSKLWPVEDVYGNDVENMS</sequence>
<dbReference type="EMBL" id="LT934113">
    <property type="protein sequence ID" value="VAH38342.1"/>
    <property type="molecule type" value="Genomic_DNA"/>
</dbReference>
<feature type="transmembrane region" description="Helical" evidence="1">
    <location>
        <begin position="360"/>
        <end position="385"/>
    </location>
</feature>
<proteinExistence type="predicted"/>
<evidence type="ECO:0000256" key="1">
    <source>
        <dbReference type="SAM" id="Phobius"/>
    </source>
</evidence>
<dbReference type="InterPro" id="IPR025315">
    <property type="entry name" value="DUF4220"/>
</dbReference>
<protein>
    <recommendedName>
        <fullName evidence="2">DUF4220 domain-containing protein</fullName>
    </recommendedName>
</protein>
<keyword evidence="1" id="KW-1133">Transmembrane helix</keyword>
<dbReference type="OMA" id="HKRARKM"/>